<dbReference type="AlphaFoldDB" id="A0A061QU14"/>
<protein>
    <submittedName>
        <fullName evidence="1">Uncharacterized protein</fullName>
    </submittedName>
</protein>
<dbReference type="EMBL" id="GBEZ01023716">
    <property type="protein sequence ID" value="JAC63193.1"/>
    <property type="molecule type" value="Transcribed_RNA"/>
</dbReference>
<reference evidence="1" key="1">
    <citation type="submission" date="2014-05" db="EMBL/GenBank/DDBJ databases">
        <title>The transcriptome of the halophilic microalga Tetraselmis sp. GSL018 isolated from the Great Salt Lake, Utah.</title>
        <authorList>
            <person name="Jinkerson R.E."/>
            <person name="D'Adamo S."/>
            <person name="Posewitz M.C."/>
        </authorList>
    </citation>
    <scope>NUCLEOTIDE SEQUENCE</scope>
    <source>
        <strain evidence="1">GSL018</strain>
    </source>
</reference>
<proteinExistence type="predicted"/>
<gene>
    <name evidence="1" type="ORF">TSPGSL018_21247</name>
</gene>
<accession>A0A061QU14</accession>
<evidence type="ECO:0000313" key="1">
    <source>
        <dbReference type="EMBL" id="JAC63193.1"/>
    </source>
</evidence>
<sequence length="44" mass="4692">MTSERGKEDPGAPSRTTITQACACCHCAVSLVIPYSTCFNQSKV</sequence>
<organism evidence="1">
    <name type="scientific">Tetraselmis sp. GSL018</name>
    <dbReference type="NCBI Taxonomy" id="582737"/>
    <lineage>
        <taxon>Eukaryota</taxon>
        <taxon>Viridiplantae</taxon>
        <taxon>Chlorophyta</taxon>
        <taxon>core chlorophytes</taxon>
        <taxon>Chlorodendrophyceae</taxon>
        <taxon>Chlorodendrales</taxon>
        <taxon>Chlorodendraceae</taxon>
        <taxon>Tetraselmis</taxon>
    </lineage>
</organism>
<name>A0A061QU14_9CHLO</name>